<accession>A0A7C9LNU8</accession>
<dbReference type="AlphaFoldDB" id="A0A7C9LNU8"/>
<evidence type="ECO:0000313" key="1">
    <source>
        <dbReference type="EMBL" id="MVN87456.1"/>
    </source>
</evidence>
<sequence length="108" mass="11530">MPGVFPRLSGPAVPAAAGHFCAAPAQGLVLALQDVAAHIPRWQKSAGTAPVLLPRLFSSVHQKMNGDFLNLTCLGILWSTVQTPILDTAVHFLFVPRRHLRQGGLDAT</sequence>
<reference evidence="1 2" key="1">
    <citation type="submission" date="2019-12" db="EMBL/GenBank/DDBJ databases">
        <title>Deinococcus sp. HMF7620 Genome sequencing and assembly.</title>
        <authorList>
            <person name="Kang H."/>
            <person name="Kim H."/>
            <person name="Joh K."/>
        </authorList>
    </citation>
    <scope>NUCLEOTIDE SEQUENCE [LARGE SCALE GENOMIC DNA]</scope>
    <source>
        <strain evidence="1 2">HMF7620</strain>
    </source>
</reference>
<protein>
    <submittedName>
        <fullName evidence="1">Uncharacterized protein</fullName>
    </submittedName>
</protein>
<comment type="caution">
    <text evidence="1">The sequence shown here is derived from an EMBL/GenBank/DDBJ whole genome shotgun (WGS) entry which is preliminary data.</text>
</comment>
<proteinExistence type="predicted"/>
<organism evidence="1 2">
    <name type="scientific">Deinococcus arboris</name>
    <dbReference type="NCBI Taxonomy" id="2682977"/>
    <lineage>
        <taxon>Bacteria</taxon>
        <taxon>Thermotogati</taxon>
        <taxon>Deinococcota</taxon>
        <taxon>Deinococci</taxon>
        <taxon>Deinococcales</taxon>
        <taxon>Deinococcaceae</taxon>
        <taxon>Deinococcus</taxon>
    </lineage>
</organism>
<keyword evidence="2" id="KW-1185">Reference proteome</keyword>
<dbReference type="Proteomes" id="UP000483286">
    <property type="component" value="Unassembled WGS sequence"/>
</dbReference>
<dbReference type="EMBL" id="WQLB01000014">
    <property type="protein sequence ID" value="MVN87456.1"/>
    <property type="molecule type" value="Genomic_DNA"/>
</dbReference>
<dbReference type="RefSeq" id="WP_157459501.1">
    <property type="nucleotide sequence ID" value="NZ_WQLB01000014.1"/>
</dbReference>
<evidence type="ECO:0000313" key="2">
    <source>
        <dbReference type="Proteomes" id="UP000483286"/>
    </source>
</evidence>
<gene>
    <name evidence="1" type="ORF">GO986_11820</name>
</gene>
<name>A0A7C9LNU8_9DEIO</name>